<sequence>MRYPPHRLHSLLNPTSIAVVGASEKSSWSWTLHQVLHDGHFSGPVYYVNPQGGIIHGQPAYRRLAEIGSPVDLALLIVPARAVLSVLQEMDEAGVRNGVIVTSGFAELGAEGKALQEQLAAFAHTHDLALLGPNCLGYINVISGIPAMPSPYPPVIKGKVALISQSGALSSTLFSYAYLQHIGLSALVSTGNEAVISITELMDYYVEDDATRVIALFLESVRSPERFRHIAQKALARGKPIVALKIGRSERTARIAQAHTGALIGDDRIYDALLRQLGIIRVSSIEDLLITAGTLAQTGPLPGKRLAFVALSGGACDLAADYSEQYGMELPEFTETTKQALHNLLPAQEAVHNPLDTTGVVVNQPQIFEQILQQVGADPGIDLLVCAQALPTEEQDEQTRAFSVKLLQHIAAGLSSSPHPTFLLDFVSNDVSRPAREAAERYGWPLIPGGIERGLQALAKAICWSERQRLFAQQIPAEPPAQSQAPVVSPETAVGSWSEWQVRQLLEQHGIPLIPAYLVDSASAAVAAVQQIGLPVALKIASPDIPHKSDIGGVRLNLRSEQEVTAAFEEILSAVHSAAPAARIEGVLVSPMRSGGLELLVGIVHDSVWGQVLAVGLGGLWVEVLKDTSLRVLPVSREDIRLMLTELQGQALLMGARGTTAADLEQLVEVIYRLCQLAQALGSQLEALEINPLRVQGQEIEVLDALLSWR</sequence>
<dbReference type="Pfam" id="PF13549">
    <property type="entry name" value="ATP-grasp_5"/>
    <property type="match status" value="1"/>
</dbReference>
<keyword evidence="2" id="KW-0547">Nucleotide-binding</keyword>
<keyword evidence="2" id="KW-0067">ATP-binding</keyword>
<dbReference type="Gene3D" id="3.30.1490.20">
    <property type="entry name" value="ATP-grasp fold, A domain"/>
    <property type="match status" value="1"/>
</dbReference>
<evidence type="ECO:0000259" key="3">
    <source>
        <dbReference type="PROSITE" id="PS50975"/>
    </source>
</evidence>
<dbReference type="InterPro" id="IPR036291">
    <property type="entry name" value="NAD(P)-bd_dom_sf"/>
</dbReference>
<dbReference type="InterPro" id="IPR011761">
    <property type="entry name" value="ATP-grasp"/>
</dbReference>
<comment type="similarity">
    <text evidence="1">In the N-terminal section; belongs to the acetate CoA ligase alpha subunit family.</text>
</comment>
<dbReference type="InterPro" id="IPR032875">
    <property type="entry name" value="Succ_CoA_lig_flav_dom"/>
</dbReference>
<gene>
    <name evidence="4" type="ORF">A4R35_19975</name>
</gene>
<protein>
    <recommendedName>
        <fullName evidence="3">ATP-grasp domain-containing protein</fullName>
    </recommendedName>
</protein>
<dbReference type="PROSITE" id="PS50975">
    <property type="entry name" value="ATP_GRASP"/>
    <property type="match status" value="1"/>
</dbReference>
<dbReference type="SUPFAM" id="SSF51735">
    <property type="entry name" value="NAD(P)-binding Rossmann-fold domains"/>
    <property type="match status" value="1"/>
</dbReference>
<dbReference type="PANTHER" id="PTHR42793">
    <property type="entry name" value="COA BINDING DOMAIN CONTAINING PROTEIN"/>
    <property type="match status" value="1"/>
</dbReference>
<proteinExistence type="inferred from homology"/>
<dbReference type="SUPFAM" id="SSF52210">
    <property type="entry name" value="Succinyl-CoA synthetase domains"/>
    <property type="match status" value="2"/>
</dbReference>
<dbReference type="Pfam" id="PF13607">
    <property type="entry name" value="Succ_CoA_lig"/>
    <property type="match status" value="1"/>
</dbReference>
<evidence type="ECO:0000313" key="5">
    <source>
        <dbReference type="Proteomes" id="UP000248706"/>
    </source>
</evidence>
<dbReference type="Gene3D" id="3.30.470.20">
    <property type="entry name" value="ATP-grasp fold, B domain"/>
    <property type="match status" value="1"/>
</dbReference>
<name>A0A328VKZ4_9CHLR</name>
<dbReference type="AlphaFoldDB" id="A0A328VKZ4"/>
<dbReference type="GO" id="GO:0046872">
    <property type="term" value="F:metal ion binding"/>
    <property type="evidence" value="ECO:0007669"/>
    <property type="project" value="InterPro"/>
</dbReference>
<dbReference type="FunFam" id="3.30.1490.20:FF:000020">
    <property type="entry name" value="Protein lysine acetyltransferase"/>
    <property type="match status" value="1"/>
</dbReference>
<keyword evidence="5" id="KW-1185">Reference proteome</keyword>
<reference evidence="4 5" key="1">
    <citation type="submission" date="2016-08" db="EMBL/GenBank/DDBJ databases">
        <title>Analysis of Carbohydrate Active Enzymes in Thermogemmatispora T81 Reveals Carbohydrate Degradation Ability.</title>
        <authorList>
            <person name="Tomazini A."/>
            <person name="Lal S."/>
            <person name="Stott M."/>
            <person name="Henrissat B."/>
            <person name="Polikarpov I."/>
            <person name="Sparling R."/>
            <person name="Levin D.B."/>
        </authorList>
    </citation>
    <scope>NUCLEOTIDE SEQUENCE [LARGE SCALE GENOMIC DNA]</scope>
    <source>
        <strain evidence="4 5">T81</strain>
    </source>
</reference>
<dbReference type="InterPro" id="IPR016102">
    <property type="entry name" value="Succinyl-CoA_synth-like"/>
</dbReference>
<accession>A0A328VKZ4</accession>
<evidence type="ECO:0000256" key="2">
    <source>
        <dbReference type="PROSITE-ProRule" id="PRU00409"/>
    </source>
</evidence>
<dbReference type="SUPFAM" id="SSF56059">
    <property type="entry name" value="Glutathione synthetase ATP-binding domain-like"/>
    <property type="match status" value="1"/>
</dbReference>
<comment type="caution">
    <text evidence="4">The sequence shown here is derived from an EMBL/GenBank/DDBJ whole genome shotgun (WGS) entry which is preliminary data.</text>
</comment>
<dbReference type="InterPro" id="IPR013815">
    <property type="entry name" value="ATP_grasp_subdomain_1"/>
</dbReference>
<dbReference type="PANTHER" id="PTHR42793:SF1">
    <property type="entry name" value="PEPTIDYL-LYSINE N-ACETYLTRANSFERASE PATZ"/>
    <property type="match status" value="1"/>
</dbReference>
<dbReference type="SMART" id="SM00881">
    <property type="entry name" value="CoA_binding"/>
    <property type="match status" value="1"/>
</dbReference>
<evidence type="ECO:0000313" key="4">
    <source>
        <dbReference type="EMBL" id="RAQ97829.1"/>
    </source>
</evidence>
<dbReference type="Pfam" id="PF13380">
    <property type="entry name" value="CoA_binding_2"/>
    <property type="match status" value="1"/>
</dbReference>
<evidence type="ECO:0000256" key="1">
    <source>
        <dbReference type="ARBA" id="ARBA00060888"/>
    </source>
</evidence>
<dbReference type="EMBL" id="MCIF01000002">
    <property type="protein sequence ID" value="RAQ97829.1"/>
    <property type="molecule type" value="Genomic_DNA"/>
</dbReference>
<feature type="domain" description="ATP-grasp" evidence="3">
    <location>
        <begin position="503"/>
        <end position="539"/>
    </location>
</feature>
<organism evidence="4 5">
    <name type="scientific">Thermogemmatispora tikiterensis</name>
    <dbReference type="NCBI Taxonomy" id="1825093"/>
    <lineage>
        <taxon>Bacteria</taxon>
        <taxon>Bacillati</taxon>
        <taxon>Chloroflexota</taxon>
        <taxon>Ktedonobacteria</taxon>
        <taxon>Thermogemmatisporales</taxon>
        <taxon>Thermogemmatisporaceae</taxon>
        <taxon>Thermogemmatispora</taxon>
    </lineage>
</organism>
<dbReference type="Proteomes" id="UP000248706">
    <property type="component" value="Unassembled WGS sequence"/>
</dbReference>
<dbReference type="Gene3D" id="3.40.50.720">
    <property type="entry name" value="NAD(P)-binding Rossmann-like Domain"/>
    <property type="match status" value="1"/>
</dbReference>
<dbReference type="InterPro" id="IPR003781">
    <property type="entry name" value="CoA-bd"/>
</dbReference>
<dbReference type="GO" id="GO:0005524">
    <property type="term" value="F:ATP binding"/>
    <property type="evidence" value="ECO:0007669"/>
    <property type="project" value="UniProtKB-UniRule"/>
</dbReference>
<dbReference type="Gene3D" id="3.40.50.261">
    <property type="entry name" value="Succinyl-CoA synthetase domains"/>
    <property type="match status" value="2"/>
</dbReference>